<keyword evidence="3" id="KW-0969">Cilium</keyword>
<dbReference type="OrthoDB" id="9807950at2"/>
<accession>A0A2U1SRS3</accession>
<dbReference type="RefSeq" id="WP_108916816.1">
    <property type="nucleotide sequence ID" value="NZ_BGJY01000003.1"/>
</dbReference>
<dbReference type="Proteomes" id="UP000245137">
    <property type="component" value="Unassembled WGS sequence"/>
</dbReference>
<feature type="transmembrane region" description="Helical" evidence="2">
    <location>
        <begin position="34"/>
        <end position="55"/>
    </location>
</feature>
<name>A0A2U1SRS3_METSR</name>
<gene>
    <name evidence="3" type="primary">flhB</name>
    <name evidence="3" type="ORF">C5689_08350</name>
</gene>
<evidence type="ECO:0000313" key="3">
    <source>
        <dbReference type="EMBL" id="PWB94324.1"/>
    </source>
</evidence>
<dbReference type="PRINTS" id="PR00950">
    <property type="entry name" value="TYPE3IMSPROT"/>
</dbReference>
<keyword evidence="2" id="KW-1133">Transmembrane helix</keyword>
<dbReference type="Gene3D" id="6.10.250.2080">
    <property type="match status" value="1"/>
</dbReference>
<dbReference type="EMBL" id="PUIV01000009">
    <property type="protein sequence ID" value="PWB94324.1"/>
    <property type="molecule type" value="Genomic_DNA"/>
</dbReference>
<dbReference type="PANTHER" id="PTHR30531">
    <property type="entry name" value="FLAGELLAR BIOSYNTHETIC PROTEIN FLHB"/>
    <property type="match status" value="1"/>
</dbReference>
<evidence type="ECO:0000256" key="2">
    <source>
        <dbReference type="SAM" id="Phobius"/>
    </source>
</evidence>
<dbReference type="InterPro" id="IPR029025">
    <property type="entry name" value="T3SS_substrate_exporter_C"/>
</dbReference>
<protein>
    <submittedName>
        <fullName evidence="3">Flagellar biosynthesis protein FlhB</fullName>
    </submittedName>
</protein>
<keyword evidence="3" id="KW-0966">Cell projection</keyword>
<keyword evidence="4" id="KW-1185">Reference proteome</keyword>
<comment type="caution">
    <text evidence="3">The sequence shown here is derived from an EMBL/GenBank/DDBJ whole genome shotgun (WGS) entry which is preliminary data.</text>
</comment>
<organism evidence="3 4">
    <name type="scientific">Methylosinus sporium</name>
    <dbReference type="NCBI Taxonomy" id="428"/>
    <lineage>
        <taxon>Bacteria</taxon>
        <taxon>Pseudomonadati</taxon>
        <taxon>Pseudomonadota</taxon>
        <taxon>Alphaproteobacteria</taxon>
        <taxon>Hyphomicrobiales</taxon>
        <taxon>Methylocystaceae</taxon>
        <taxon>Methylosinus</taxon>
    </lineage>
</organism>
<dbReference type="PANTHER" id="PTHR30531:SF12">
    <property type="entry name" value="FLAGELLAR BIOSYNTHETIC PROTEIN FLHB"/>
    <property type="match status" value="1"/>
</dbReference>
<dbReference type="Gene3D" id="3.40.1690.10">
    <property type="entry name" value="secretion proteins EscU"/>
    <property type="match status" value="1"/>
</dbReference>
<reference evidence="3 4" key="1">
    <citation type="journal article" date="2018" name="Appl. Microbiol. Biotechnol.">
        <title>Co-cultivation of the strictly anaerobic methanogen Methanosarcina barkeri with aerobic methanotrophs in an oxygen-limited membrane bioreactor.</title>
        <authorList>
            <person name="In 't Zandt M.H."/>
            <person name="van den Bosch T.J.M."/>
            <person name="Rijkers R."/>
            <person name="van Kessel M.A.H.J."/>
            <person name="Jetten M.S.M."/>
            <person name="Welte C.U."/>
        </authorList>
    </citation>
    <scope>NUCLEOTIDE SEQUENCE [LARGE SCALE GENOMIC DNA]</scope>
    <source>
        <strain evidence="3 4">DSM 17706</strain>
    </source>
</reference>
<sequence>MSDTEDKESRTEEATEKKILDALEEGKTPVSRDLSIATLFLTFLLCAAFVVQTIGSRLVGSLGLMLGNVGQFSLANAADAYVQSQTVVLETAGFLAPILGMFIVSALVAAFVQGSPRLVFKRIEPDVSRISPQEGMKRIFSVTGLVELAKSVAKIVIIAGAVIFSLNVDRGLIIDSMRVEPGQTPGLLLKLVIRLTSVVCIPVVLLAMADFAWSRTKWRRDMRMSRQEIKEEFKQSEGDPMMKARLRSIALDRSRRRMMAAVPQATFVIANPTHYAIALRYVREEGGAPLVVAKGTDLIALKIRELAEANGVPVLERPPLTRAMYDHVEVDKMIPTEFYRPIAELIHFLHNTGQASRAASR</sequence>
<keyword evidence="3" id="KW-0282">Flagellum</keyword>
<dbReference type="InterPro" id="IPR006135">
    <property type="entry name" value="T3SS_substrate_exporter"/>
</dbReference>
<feature type="transmembrane region" description="Helical" evidence="2">
    <location>
        <begin position="139"/>
        <end position="167"/>
    </location>
</feature>
<dbReference type="SUPFAM" id="SSF160544">
    <property type="entry name" value="EscU C-terminal domain-like"/>
    <property type="match status" value="1"/>
</dbReference>
<keyword evidence="2" id="KW-0812">Transmembrane</keyword>
<evidence type="ECO:0000256" key="1">
    <source>
        <dbReference type="ARBA" id="ARBA00010690"/>
    </source>
</evidence>
<dbReference type="GO" id="GO:0009306">
    <property type="term" value="P:protein secretion"/>
    <property type="evidence" value="ECO:0007669"/>
    <property type="project" value="InterPro"/>
</dbReference>
<dbReference type="GO" id="GO:0005886">
    <property type="term" value="C:plasma membrane"/>
    <property type="evidence" value="ECO:0007669"/>
    <property type="project" value="TreeGrafter"/>
</dbReference>
<comment type="similarity">
    <text evidence="1">Belongs to the type III secretion exporter family.</text>
</comment>
<feature type="transmembrane region" description="Helical" evidence="2">
    <location>
        <begin position="94"/>
        <end position="112"/>
    </location>
</feature>
<feature type="transmembrane region" description="Helical" evidence="2">
    <location>
        <begin position="187"/>
        <end position="213"/>
    </location>
</feature>
<evidence type="ECO:0000313" key="4">
    <source>
        <dbReference type="Proteomes" id="UP000245137"/>
    </source>
</evidence>
<keyword evidence="2" id="KW-0472">Membrane</keyword>
<dbReference type="Pfam" id="PF01312">
    <property type="entry name" value="Bac_export_2"/>
    <property type="match status" value="1"/>
</dbReference>
<proteinExistence type="inferred from homology"/>
<dbReference type="AlphaFoldDB" id="A0A2U1SRS3"/>